<dbReference type="EMBL" id="JAFIMR010000007">
    <property type="protein sequence ID" value="KAI1876660.1"/>
    <property type="molecule type" value="Genomic_DNA"/>
</dbReference>
<organism evidence="2 3">
    <name type="scientific">Neoarthrinium moseri</name>
    <dbReference type="NCBI Taxonomy" id="1658444"/>
    <lineage>
        <taxon>Eukaryota</taxon>
        <taxon>Fungi</taxon>
        <taxon>Dikarya</taxon>
        <taxon>Ascomycota</taxon>
        <taxon>Pezizomycotina</taxon>
        <taxon>Sordariomycetes</taxon>
        <taxon>Xylariomycetidae</taxon>
        <taxon>Amphisphaeriales</taxon>
        <taxon>Apiosporaceae</taxon>
        <taxon>Neoarthrinium</taxon>
    </lineage>
</organism>
<feature type="region of interest" description="Disordered" evidence="1">
    <location>
        <begin position="117"/>
        <end position="141"/>
    </location>
</feature>
<sequence length="460" mass="50614">MFVARDQENLVARHQTGAVLKQQQNSQLGSRYPKTPIKIPLNDENAGHMKGGAKSILGNRTRGNENATTSKGLKGVDKSNFVTPMEPRVRAALGDKTTNAKAKGQQTVNVKSAVRELEKTQAKAPNTNRPKQKQPQAETQKLQIHAEALDPLSEEEPEYCPPRPKDLPYESDVFPDGVLTFDALKPENMFKGFHQFYFNPVDEDGVSKQDKELQQRIQKAMEEGERQIQEDMDSFEWGSLQRELDAPKTTQVTAPAAEPVKARSIRPTQTMRKPLGSVTSRTAASALAMNDATKSMQRKSAKAVPAPISRTKATSFAIPVFKPRPAVPQSTAVKRTPMANIEANSRTTLGYNKGRAAASVLARKTTTTRPAAKPSQTLYKPKASGLPRSETTSSTDSDKTITPARFASKNVFAEAEDQEWKERVPFLSIFNPEDDDGCDLAGGPLPDLEDDDDFELQVPE</sequence>
<gene>
    <name evidence="2" type="ORF">JX265_004186</name>
</gene>
<evidence type="ECO:0000313" key="2">
    <source>
        <dbReference type="EMBL" id="KAI1876660.1"/>
    </source>
</evidence>
<dbReference type="Proteomes" id="UP000829685">
    <property type="component" value="Unassembled WGS sequence"/>
</dbReference>
<reference evidence="2" key="1">
    <citation type="submission" date="2021-03" db="EMBL/GenBank/DDBJ databases">
        <title>Revisited historic fungal species revealed as producer of novel bioactive compounds through whole genome sequencing and comparative genomics.</title>
        <authorList>
            <person name="Vignolle G.A."/>
            <person name="Hochenegger N."/>
            <person name="Mach R.L."/>
            <person name="Mach-Aigner A.R."/>
            <person name="Javad Rahimi M."/>
            <person name="Salim K.A."/>
            <person name="Chan C.M."/>
            <person name="Lim L.B.L."/>
            <person name="Cai F."/>
            <person name="Druzhinina I.S."/>
            <person name="U'Ren J.M."/>
            <person name="Derntl C."/>
        </authorList>
    </citation>
    <scope>NUCLEOTIDE SEQUENCE</scope>
    <source>
        <strain evidence="2">TUCIM 5799</strain>
    </source>
</reference>
<feature type="compositionally biased region" description="Acidic residues" evidence="1">
    <location>
        <begin position="447"/>
        <end position="460"/>
    </location>
</feature>
<evidence type="ECO:0000256" key="1">
    <source>
        <dbReference type="SAM" id="MobiDB-lite"/>
    </source>
</evidence>
<dbReference type="AlphaFoldDB" id="A0A9P9WRQ2"/>
<accession>A0A9P9WRQ2</accession>
<feature type="region of interest" description="Disordered" evidence="1">
    <location>
        <begin position="360"/>
        <end position="404"/>
    </location>
</feature>
<feature type="region of interest" description="Disordered" evidence="1">
    <location>
        <begin position="54"/>
        <end position="80"/>
    </location>
</feature>
<protein>
    <submittedName>
        <fullName evidence="2">Uncharacterized protein</fullName>
    </submittedName>
</protein>
<feature type="region of interest" description="Disordered" evidence="1">
    <location>
        <begin position="431"/>
        <end position="460"/>
    </location>
</feature>
<proteinExistence type="predicted"/>
<evidence type="ECO:0000313" key="3">
    <source>
        <dbReference type="Proteomes" id="UP000829685"/>
    </source>
</evidence>
<feature type="compositionally biased region" description="Polar residues" evidence="1">
    <location>
        <begin position="123"/>
        <end position="141"/>
    </location>
</feature>
<name>A0A9P9WRQ2_9PEZI</name>
<comment type="caution">
    <text evidence="2">The sequence shown here is derived from an EMBL/GenBank/DDBJ whole genome shotgun (WGS) entry which is preliminary data.</text>
</comment>
<keyword evidence="3" id="KW-1185">Reference proteome</keyword>
<feature type="compositionally biased region" description="Low complexity" evidence="1">
    <location>
        <begin position="362"/>
        <end position="374"/>
    </location>
</feature>